<feature type="coiled-coil region" evidence="1">
    <location>
        <begin position="222"/>
        <end position="249"/>
    </location>
</feature>
<organism evidence="3 4">
    <name type="scientific">Noviherbaspirillum galbum</name>
    <dbReference type="NCBI Taxonomy" id="2709383"/>
    <lineage>
        <taxon>Bacteria</taxon>
        <taxon>Pseudomonadati</taxon>
        <taxon>Pseudomonadota</taxon>
        <taxon>Betaproteobacteria</taxon>
        <taxon>Burkholderiales</taxon>
        <taxon>Oxalobacteraceae</taxon>
        <taxon>Noviherbaspirillum</taxon>
    </lineage>
</organism>
<dbReference type="RefSeq" id="WP_163966546.1">
    <property type="nucleotide sequence ID" value="NZ_JAAIVB010000065.1"/>
</dbReference>
<keyword evidence="1" id="KW-0175">Coiled coil</keyword>
<comment type="caution">
    <text evidence="3">The sequence shown here is derived from an EMBL/GenBank/DDBJ whole genome shotgun (WGS) entry which is preliminary data.</text>
</comment>
<evidence type="ECO:0000313" key="4">
    <source>
        <dbReference type="Proteomes" id="UP000482155"/>
    </source>
</evidence>
<sequence>MLPPVFYHRPLSGSTSSSPPSGTPLDFAHRSPADSAIAARSFYDELNARLIGLPDALAHGDRRHIYAIKSLCEPVGAPARDALAEYFHANSNQLSDAILNAVICSRADALRAYGSLVRMADLRGFMLPKVLNRLLCNQAIHGRICDNRTAQAYHQLFFKQRPHRFSGERYAPPELSLNRQITMDNVEIVCRHFVTFLVRSIGQGMAPKACYSLMGRSQDMKKAFAEVGMEKLEEELEDILRDSASLQFSCKRFGGLLHDLAASVGKEGPSTFILASFVHEPAGLEGHLMALVMSRDADIMRIDVYDPNVTGNAMHLKCRTDKLSRLGSFELGDFIDRQALQIYCGDHGVMSIVQVDGEFARSRAASYLAGDLPTRIGAVRDALILQNNRLLQTLAEEPAEPELHSVLAEHARSISSGLAMALMHGNVDGIRACHTWLARLAPLTSELKQALRDPRDGGDATLFLALTEENADAVMAYFDLVNRLADGEPRVFAEMLGKTNDEGTSLPDWALRENQPEAITAYGRVIRHAGITDPGLLASLLPARTPSDTPSAAYSAYAALYVSTKAGASD</sequence>
<dbReference type="InterPro" id="IPR012927">
    <property type="entry name" value="Toxin_15_N"/>
</dbReference>
<proteinExistence type="predicted"/>
<dbReference type="EMBL" id="JAAIVB010000065">
    <property type="protein sequence ID" value="NEX63118.1"/>
    <property type="molecule type" value="Genomic_DNA"/>
</dbReference>
<dbReference type="Proteomes" id="UP000482155">
    <property type="component" value="Unassembled WGS sequence"/>
</dbReference>
<evidence type="ECO:0000256" key="1">
    <source>
        <dbReference type="SAM" id="Coils"/>
    </source>
</evidence>
<accession>A0A6B3SRG9</accession>
<protein>
    <submittedName>
        <fullName evidence="3">ShET2/EspL2 family type III secretion system effector toxin</fullName>
    </submittedName>
</protein>
<feature type="domain" description="ShET2 enterotoxin N-terminal" evidence="2">
    <location>
        <begin position="153"/>
        <end position="351"/>
    </location>
</feature>
<dbReference type="Pfam" id="PF07906">
    <property type="entry name" value="Toxin_15"/>
    <property type="match status" value="1"/>
</dbReference>
<name>A0A6B3SRG9_9BURK</name>
<reference evidence="3 4" key="1">
    <citation type="submission" date="2020-02" db="EMBL/GenBank/DDBJ databases">
        <authorList>
            <person name="Kim M.K."/>
        </authorList>
    </citation>
    <scope>NUCLEOTIDE SEQUENCE [LARGE SCALE GENOMIC DNA]</scope>
    <source>
        <strain evidence="3 4">17J57-3</strain>
    </source>
</reference>
<dbReference type="AlphaFoldDB" id="A0A6B3SRG9"/>
<keyword evidence="4" id="KW-1185">Reference proteome</keyword>
<gene>
    <name evidence="3" type="ORF">G3574_18700</name>
</gene>
<evidence type="ECO:0000313" key="3">
    <source>
        <dbReference type="EMBL" id="NEX63118.1"/>
    </source>
</evidence>
<evidence type="ECO:0000259" key="2">
    <source>
        <dbReference type="Pfam" id="PF07906"/>
    </source>
</evidence>